<feature type="active site" evidence="12">
    <location>
        <position position="225"/>
    </location>
</feature>
<evidence type="ECO:0000256" key="13">
    <source>
        <dbReference type="SAM" id="SignalP"/>
    </source>
</evidence>
<reference evidence="15" key="1">
    <citation type="submission" date="2012-02" db="EMBL/GenBank/DDBJ databases">
        <title>The complete genome of Frateuria aurantia DSM 6220.</title>
        <authorList>
            <consortium name="US DOE Joint Genome Institute (JGI-PGF)"/>
            <person name="Lucas S."/>
            <person name="Copeland A."/>
            <person name="Lapidus A."/>
            <person name="Glavina del Rio T."/>
            <person name="Dalin E."/>
            <person name="Tice H."/>
            <person name="Bruce D."/>
            <person name="Goodwin L."/>
            <person name="Pitluck S."/>
            <person name="Peters L."/>
            <person name="Ovchinnikova G."/>
            <person name="Teshima H."/>
            <person name="Kyrpides N."/>
            <person name="Mavromatis K."/>
            <person name="Ivanova N."/>
            <person name="Brettin T."/>
            <person name="Detter J.C."/>
            <person name="Han C."/>
            <person name="Larimer F."/>
            <person name="Land M."/>
            <person name="Hauser L."/>
            <person name="Markowitz V."/>
            <person name="Cheng J.-F."/>
            <person name="Hugenholtz P."/>
            <person name="Woyke T."/>
            <person name="Wu D."/>
            <person name="Brambilla E."/>
            <person name="Klenk H.-P."/>
            <person name="Eisen J.A."/>
        </authorList>
    </citation>
    <scope>NUCLEOTIDE SEQUENCE</scope>
    <source>
        <strain evidence="15">DSM 6220</strain>
    </source>
</reference>
<evidence type="ECO:0000256" key="3">
    <source>
        <dbReference type="ARBA" id="ARBA00022516"/>
    </source>
</evidence>
<keyword evidence="8 12" id="KW-0443">Lipid metabolism</keyword>
<feature type="domain" description="PLD phosphodiesterase" evidence="14">
    <location>
        <begin position="386"/>
        <end position="413"/>
    </location>
</feature>
<dbReference type="FunFam" id="3.30.870.10:FF:000014">
    <property type="entry name" value="Cardiolipin synthase"/>
    <property type="match status" value="1"/>
</dbReference>
<gene>
    <name evidence="12" type="primary">clsA</name>
    <name evidence="15" type="ordered locus">Fraau_2657</name>
</gene>
<feature type="chain" id="PRO_5003614049" description="Cardiolipin synthase A" evidence="13">
    <location>
        <begin position="22"/>
        <end position="473"/>
    </location>
</feature>
<dbReference type="HAMAP" id="MF_00190">
    <property type="entry name" value="Cardiolipin_synth_ClsA"/>
    <property type="match status" value="1"/>
</dbReference>
<keyword evidence="6" id="KW-0677">Repeat</keyword>
<dbReference type="STRING" id="767434.Fraau_2657"/>
<dbReference type="HOGENOM" id="CLU_038053_1_0_6"/>
<dbReference type="SMART" id="SM00155">
    <property type="entry name" value="PLDc"/>
    <property type="match status" value="2"/>
</dbReference>
<evidence type="ECO:0000256" key="11">
    <source>
        <dbReference type="ARBA" id="ARBA00023264"/>
    </source>
</evidence>
<evidence type="ECO:0000256" key="1">
    <source>
        <dbReference type="ARBA" id="ARBA00004236"/>
    </source>
</evidence>
<dbReference type="Proteomes" id="UP000005234">
    <property type="component" value="Chromosome"/>
</dbReference>
<feature type="active site" evidence="12">
    <location>
        <position position="398"/>
    </location>
</feature>
<evidence type="ECO:0000256" key="2">
    <source>
        <dbReference type="ARBA" id="ARBA00022475"/>
    </source>
</evidence>
<keyword evidence="4 12" id="KW-0808">Transferase</keyword>
<dbReference type="InterPro" id="IPR001736">
    <property type="entry name" value="PLipase_D/transphosphatidylase"/>
</dbReference>
<dbReference type="OrthoDB" id="9762009at2"/>
<evidence type="ECO:0000256" key="7">
    <source>
        <dbReference type="ARBA" id="ARBA00022989"/>
    </source>
</evidence>
<dbReference type="AlphaFoldDB" id="H8KYX0"/>
<protein>
    <recommendedName>
        <fullName evidence="12">Cardiolipin synthase A</fullName>
        <shortName evidence="12">CL synthase</shortName>
        <ecNumber evidence="12">2.7.8.-</ecNumber>
    </recommendedName>
</protein>
<comment type="function">
    <text evidence="12">Catalyzes the reversible phosphatidyl group transfer from one phosphatidylglycerol molecule to another to form cardiolipin (CL) (diphosphatidylglycerol) and glycerol.</text>
</comment>
<evidence type="ECO:0000256" key="12">
    <source>
        <dbReference type="HAMAP-Rule" id="MF_00190"/>
    </source>
</evidence>
<feature type="active site" evidence="12">
    <location>
        <position position="391"/>
    </location>
</feature>
<feature type="signal peptide" evidence="13">
    <location>
        <begin position="1"/>
        <end position="21"/>
    </location>
</feature>
<comment type="caution">
    <text evidence="12">Lacks conserved residue(s) required for the propagation of feature annotation.</text>
</comment>
<organism evidence="15 16">
    <name type="scientific">Frateuria aurantia (strain ATCC 33424 / DSM 6220 / KCTC 2777 / LMG 1558 / NBRC 3245 / NCIMB 13370)</name>
    <name type="common">Acetobacter aurantius</name>
    <dbReference type="NCBI Taxonomy" id="767434"/>
    <lineage>
        <taxon>Bacteria</taxon>
        <taxon>Pseudomonadati</taxon>
        <taxon>Pseudomonadota</taxon>
        <taxon>Gammaproteobacteria</taxon>
        <taxon>Lysobacterales</taxon>
        <taxon>Rhodanobacteraceae</taxon>
        <taxon>Frateuria</taxon>
    </lineage>
</organism>
<accession>H8KYX0</accession>
<dbReference type="InterPro" id="IPR030840">
    <property type="entry name" value="CL_synthase_A"/>
</dbReference>
<dbReference type="KEGG" id="fau:Fraau_2657"/>
<keyword evidence="9 12" id="KW-0472">Membrane</keyword>
<dbReference type="EC" id="2.7.8.-" evidence="12"/>
<dbReference type="GO" id="GO:0005886">
    <property type="term" value="C:plasma membrane"/>
    <property type="evidence" value="ECO:0007669"/>
    <property type="project" value="UniProtKB-SubCell"/>
</dbReference>
<comment type="catalytic activity">
    <reaction evidence="12">
        <text>2 a 1,2-diacyl-sn-glycero-3-phospho-(1'-sn-glycerol) = a cardiolipin + glycerol</text>
        <dbReference type="Rhea" id="RHEA:31451"/>
        <dbReference type="ChEBI" id="CHEBI:17754"/>
        <dbReference type="ChEBI" id="CHEBI:62237"/>
        <dbReference type="ChEBI" id="CHEBI:64716"/>
    </reaction>
</comment>
<evidence type="ECO:0000256" key="6">
    <source>
        <dbReference type="ARBA" id="ARBA00022737"/>
    </source>
</evidence>
<dbReference type="Gene3D" id="3.30.870.10">
    <property type="entry name" value="Endonuclease Chain A"/>
    <property type="match status" value="2"/>
</dbReference>
<evidence type="ECO:0000256" key="4">
    <source>
        <dbReference type="ARBA" id="ARBA00022679"/>
    </source>
</evidence>
<dbReference type="PROSITE" id="PS50035">
    <property type="entry name" value="PLD"/>
    <property type="match status" value="2"/>
</dbReference>
<feature type="domain" description="PLD phosphodiesterase" evidence="14">
    <location>
        <begin position="213"/>
        <end position="240"/>
    </location>
</feature>
<keyword evidence="2 12" id="KW-1003">Cell membrane</keyword>
<evidence type="ECO:0000313" key="16">
    <source>
        <dbReference type="Proteomes" id="UP000005234"/>
    </source>
</evidence>
<dbReference type="PANTHER" id="PTHR21248">
    <property type="entry name" value="CARDIOLIPIN SYNTHASE"/>
    <property type="match status" value="1"/>
</dbReference>
<feature type="active site" evidence="12">
    <location>
        <position position="218"/>
    </location>
</feature>
<keyword evidence="16" id="KW-1185">Reference proteome</keyword>
<sequence length="473" mass="53671">MPLSLIACSALLLHLCGMACAMHAVMRVRTSQGAIAWALGLVVMPYLTLLPYFFLGASRFRGYARLRQMNQQRRRYVARQWPERVPYLQRHLPAPEHLQRFKAINAMLQQPFYSGHKLRLLINGQATFKAIFEAIAQAEQVILIQFFIIHDDDIGRRLQQALLEKAAAGVRICVLYDGIGSHALPRRYIETLRAAGIRIHAFATRRWRNRFQLNFRNHRKIVLIDGWRVFLGGLNVGDEYMGKQPPLSPWRDTHMELQGPAVADAHASFLRDWRWVTGELPPFLPPREGEGNATCLVAATGPADRQETCSLLFVTLIHAATTRIWLTSPYFVPDPSVFSALRLAVMRGVDVRILIPSRPDHRVVFLASSLHAAEAHKAGIKMFRLQPGFIHQKVALIDDDTSMIGSMNLDNRSFRLNFEIGAINIDRDFACQVETMLEHDFEQALPVTTEEYLGAPFPRRLAMNIARLMGPVL</sequence>
<dbReference type="CDD" id="cd09155">
    <property type="entry name" value="PLDc_PaCLS_like_1"/>
    <property type="match status" value="1"/>
</dbReference>
<evidence type="ECO:0000256" key="8">
    <source>
        <dbReference type="ARBA" id="ARBA00023098"/>
    </source>
</evidence>
<comment type="similarity">
    <text evidence="12">Belongs to the phospholipase D family. Cardiolipin synthase subfamily. ClsA sub-subfamily.</text>
</comment>
<dbReference type="EMBL" id="CP003350">
    <property type="protein sequence ID" value="AFC87000.1"/>
    <property type="molecule type" value="Genomic_DNA"/>
</dbReference>
<dbReference type="GO" id="GO:0008808">
    <property type="term" value="F:cardiolipin synthase activity"/>
    <property type="evidence" value="ECO:0007669"/>
    <property type="project" value="UniProtKB-UniRule"/>
</dbReference>
<keyword evidence="10 12" id="KW-0594">Phospholipid biosynthesis</keyword>
<dbReference type="RefSeq" id="WP_014404003.1">
    <property type="nucleotide sequence ID" value="NC_017033.1"/>
</dbReference>
<proteinExistence type="inferred from homology"/>
<evidence type="ECO:0000256" key="5">
    <source>
        <dbReference type="ARBA" id="ARBA00022692"/>
    </source>
</evidence>
<evidence type="ECO:0000256" key="10">
    <source>
        <dbReference type="ARBA" id="ARBA00023209"/>
    </source>
</evidence>
<dbReference type="eggNOG" id="COG1502">
    <property type="taxonomic scope" value="Bacteria"/>
</dbReference>
<feature type="active site" evidence="12">
    <location>
        <position position="220"/>
    </location>
</feature>
<name>H8KYX0_FRAAD</name>
<dbReference type="PANTHER" id="PTHR21248:SF22">
    <property type="entry name" value="PHOSPHOLIPASE D"/>
    <property type="match status" value="1"/>
</dbReference>
<dbReference type="NCBIfam" id="TIGR04265">
    <property type="entry name" value="bac_cardiolipin"/>
    <property type="match status" value="1"/>
</dbReference>
<keyword evidence="5 12" id="KW-0812">Transmembrane</keyword>
<feature type="transmembrane region" description="Helical" evidence="12">
    <location>
        <begin position="34"/>
        <end position="55"/>
    </location>
</feature>
<dbReference type="GO" id="GO:0032049">
    <property type="term" value="P:cardiolipin biosynthetic process"/>
    <property type="evidence" value="ECO:0007669"/>
    <property type="project" value="UniProtKB-UniRule"/>
</dbReference>
<evidence type="ECO:0000313" key="15">
    <source>
        <dbReference type="EMBL" id="AFC87000.1"/>
    </source>
</evidence>
<dbReference type="InterPro" id="IPR025202">
    <property type="entry name" value="PLD-like_dom"/>
</dbReference>
<feature type="active site" evidence="12">
    <location>
        <position position="393"/>
    </location>
</feature>
<dbReference type="InterPro" id="IPR022924">
    <property type="entry name" value="Cardiolipin_synthase"/>
</dbReference>
<keyword evidence="13" id="KW-0732">Signal</keyword>
<comment type="subcellular location">
    <subcellularLocation>
        <location evidence="12">Cell inner membrane</location>
        <topology evidence="12">Multi-pass membrane protein</topology>
    </subcellularLocation>
    <subcellularLocation>
        <location evidence="1">Cell membrane</location>
    </subcellularLocation>
</comment>
<dbReference type="SUPFAM" id="SSF56024">
    <property type="entry name" value="Phospholipase D/nuclease"/>
    <property type="match status" value="2"/>
</dbReference>
<evidence type="ECO:0000256" key="9">
    <source>
        <dbReference type="ARBA" id="ARBA00023136"/>
    </source>
</evidence>
<keyword evidence="3 12" id="KW-0444">Lipid biosynthesis</keyword>
<dbReference type="Pfam" id="PF13091">
    <property type="entry name" value="PLDc_2"/>
    <property type="match status" value="2"/>
</dbReference>
<keyword evidence="7 12" id="KW-1133">Transmembrane helix</keyword>
<evidence type="ECO:0000259" key="14">
    <source>
        <dbReference type="PROSITE" id="PS50035"/>
    </source>
</evidence>
<keyword evidence="11 12" id="KW-1208">Phospholipid metabolism</keyword>
<keyword evidence="12" id="KW-0997">Cell inner membrane</keyword>